<dbReference type="EMBL" id="CP007152">
    <property type="protein sequence ID" value="AHI31259.1"/>
    <property type="molecule type" value="Genomic_DNA"/>
</dbReference>
<evidence type="ECO:0000313" key="3">
    <source>
        <dbReference type="EMBL" id="AHI31259.1"/>
    </source>
</evidence>
<keyword evidence="2" id="KW-1133">Transmembrane helix</keyword>
<feature type="compositionally biased region" description="Basic and acidic residues" evidence="1">
    <location>
        <begin position="1"/>
        <end position="16"/>
    </location>
</feature>
<feature type="transmembrane region" description="Helical" evidence="2">
    <location>
        <begin position="60"/>
        <end position="85"/>
    </location>
</feature>
<keyword evidence="8" id="KW-1185">Reference proteome</keyword>
<dbReference type="EMBL" id="CP020931">
    <property type="protein sequence ID" value="ARM84167.1"/>
    <property type="molecule type" value="Genomic_DNA"/>
</dbReference>
<dbReference type="InterPro" id="IPR021344">
    <property type="entry name" value="DUF2970"/>
</dbReference>
<accession>W5YQT7</accession>
<dbReference type="STRING" id="1420917.AU15_07705"/>
<dbReference type="KEGG" id="msr:AU15_07705"/>
<reference evidence="3 6" key="1">
    <citation type="journal article" date="2014" name="Genome Announc.">
        <title>Draft Genome Sequences of Marinobacter similis A3d10T and Marinobacter salarius R9SW1T.</title>
        <authorList>
            <person name="Ivanova E.P."/>
            <person name="Ng H.J."/>
            <person name="Webb H.K."/>
            <person name="Feng G."/>
            <person name="Oshima K."/>
            <person name="Hattori M."/>
            <person name="Ohkuma M."/>
            <person name="Sergeev A.F."/>
            <person name="Mikhailov V.V."/>
            <person name="Crawford R.J."/>
            <person name="Sawabe T."/>
        </authorList>
    </citation>
    <scope>NUCLEOTIDE SEQUENCE [LARGE SCALE GENOMIC DNA]</scope>
    <source>
        <strain evidence="6">A3d10 and R9SW1</strain>
        <strain evidence="3">R9SW1</strain>
    </source>
</reference>
<dbReference type="Proteomes" id="UP000193100">
    <property type="component" value="Chromosome"/>
</dbReference>
<dbReference type="EMBL" id="FOTV01000018">
    <property type="protein sequence ID" value="SFL97604.1"/>
    <property type="molecule type" value="Genomic_DNA"/>
</dbReference>
<gene>
    <name evidence="3" type="ORF">AU15_07705</name>
    <name evidence="4" type="ORF">MARSALSMR5_02092</name>
    <name evidence="5" type="ORF">SAMN04487868_11869</name>
</gene>
<protein>
    <recommendedName>
        <fullName evidence="9">DUF2970 domain-containing protein</fullName>
    </recommendedName>
</protein>
<evidence type="ECO:0000313" key="8">
    <source>
        <dbReference type="Proteomes" id="UP000199211"/>
    </source>
</evidence>
<dbReference type="RefSeq" id="WP_036207475.1">
    <property type="nucleotide sequence ID" value="NZ_CP020931.1"/>
</dbReference>
<evidence type="ECO:0000313" key="5">
    <source>
        <dbReference type="EMBL" id="SFL97604.1"/>
    </source>
</evidence>
<evidence type="ECO:0008006" key="9">
    <source>
        <dbReference type="Google" id="ProtNLM"/>
    </source>
</evidence>
<dbReference type="Pfam" id="PF11174">
    <property type="entry name" value="DUF2970"/>
    <property type="match status" value="1"/>
</dbReference>
<dbReference type="AlphaFoldDB" id="W5YQT7"/>
<dbReference type="GeneID" id="77256040"/>
<dbReference type="Proteomes" id="UP000035081">
    <property type="component" value="Chromosome"/>
</dbReference>
<proteinExistence type="predicted"/>
<keyword evidence="2" id="KW-0472">Membrane</keyword>
<accession>A0A1I4M323</accession>
<dbReference type="HOGENOM" id="CLU_180692_2_0_6"/>
<keyword evidence="2" id="KW-0812">Transmembrane</keyword>
<name>W5YQT7_9GAMM</name>
<dbReference type="Proteomes" id="UP000199211">
    <property type="component" value="Unassembled WGS sequence"/>
</dbReference>
<evidence type="ECO:0000256" key="2">
    <source>
        <dbReference type="SAM" id="Phobius"/>
    </source>
</evidence>
<organism evidence="3 6">
    <name type="scientific">Marinobacter salarius</name>
    <dbReference type="NCBI Taxonomy" id="1420917"/>
    <lineage>
        <taxon>Bacteria</taxon>
        <taxon>Pseudomonadati</taxon>
        <taxon>Pseudomonadota</taxon>
        <taxon>Gammaproteobacteria</taxon>
        <taxon>Pseudomonadales</taxon>
        <taxon>Marinobacteraceae</taxon>
        <taxon>Marinobacter</taxon>
    </lineage>
</organism>
<feature type="region of interest" description="Disordered" evidence="1">
    <location>
        <begin position="1"/>
        <end position="27"/>
    </location>
</feature>
<evidence type="ECO:0000256" key="1">
    <source>
        <dbReference type="SAM" id="MobiDB-lite"/>
    </source>
</evidence>
<evidence type="ECO:0000313" key="4">
    <source>
        <dbReference type="EMBL" id="ARM84167.1"/>
    </source>
</evidence>
<reference evidence="5 8" key="2">
    <citation type="submission" date="2016-10" db="EMBL/GenBank/DDBJ databases">
        <authorList>
            <person name="Varghese N."/>
            <person name="Submissions S."/>
        </authorList>
    </citation>
    <scope>NUCLEOTIDE SEQUENCE [LARGE SCALE GENOMIC DNA]</scope>
    <source>
        <strain evidence="5 8">DSM 26291</strain>
    </source>
</reference>
<evidence type="ECO:0000313" key="7">
    <source>
        <dbReference type="Proteomes" id="UP000193100"/>
    </source>
</evidence>
<sequence length="88" mass="9414">MTDKHENEQSPDKPAEPAKSAKKAKAGPGVLKVMQSILAGALGVQSDKRREEDFSSHSPWPYIIAGILFTVGFVVTLVVVVKLVLAGQ</sequence>
<evidence type="ECO:0000313" key="6">
    <source>
        <dbReference type="Proteomes" id="UP000035081"/>
    </source>
</evidence>
<reference evidence="4 7" key="3">
    <citation type="submission" date="2017-04" db="EMBL/GenBank/DDBJ databases">
        <title>Genome Sequence of Marinobacter salarius strain SMR5 Isolated from a culture of the Diatom Skeletonema marinoi.</title>
        <authorList>
            <person name="Topel M."/>
            <person name="Pinder M.I.M."/>
            <person name="Johansson O.N."/>
            <person name="Kourtchenko O."/>
            <person name="Godhe A."/>
            <person name="Clarke A.K."/>
        </authorList>
    </citation>
    <scope>NUCLEOTIDE SEQUENCE [LARGE SCALE GENOMIC DNA]</scope>
    <source>
        <strain evidence="4 7">SMR5</strain>
    </source>
</reference>